<evidence type="ECO:0000256" key="2">
    <source>
        <dbReference type="ARBA" id="ARBA00023015"/>
    </source>
</evidence>
<evidence type="ECO:0000313" key="8">
    <source>
        <dbReference type="EMBL" id="CAK5264724.1"/>
    </source>
</evidence>
<dbReference type="EMBL" id="CAVNYO010000068">
    <property type="protein sequence ID" value="CAK5264724.1"/>
    <property type="molecule type" value="Genomic_DNA"/>
</dbReference>
<dbReference type="Proteomes" id="UP001295794">
    <property type="component" value="Unassembled WGS sequence"/>
</dbReference>
<dbReference type="InterPro" id="IPR001387">
    <property type="entry name" value="Cro/C1-type_HTH"/>
</dbReference>
<evidence type="ECO:0000256" key="3">
    <source>
        <dbReference type="ARBA" id="ARBA00023125"/>
    </source>
</evidence>
<comment type="caution">
    <text evidence="8">The sequence shown here is derived from an EMBL/GenBank/DDBJ whole genome shotgun (WGS) entry which is preliminary data.</text>
</comment>
<feature type="domain" description="HTH cro/C1-type" evidence="7">
    <location>
        <begin position="183"/>
        <end position="237"/>
    </location>
</feature>
<comment type="function">
    <text evidence="5">Transcriptional coactivator that stimulates GCN4-dependent transcriptional activity by bridging the DNA-binding region of GCN4 and TBP (SPT15), thereby recruiting TBP to GCN4-bound promoters. Involved in induction of the ribosome quality control (RQC) pathway; a pathway that degrades nascent peptide chains during problematic translation. Required to prevent stalled ribosomes from frameshifting.</text>
</comment>
<evidence type="ECO:0000256" key="4">
    <source>
        <dbReference type="ARBA" id="ARBA00023163"/>
    </source>
</evidence>
<sequence length="250" mass="26847">MQAFAPSQNKIRYSIESSRDSNSTRILNIPPDSVSEKQLTGPATSCLQDDQLINASSHSRGVRLRASTGRESTESAGAPVAVPNNSIPNFHHQTHLHPLNMTDVDWDSKTVIGSKRTVAKVTKNTSDLNAARRAGAVVATDKKGTSGGNKAHQGTDHQKIAKLDRDNEVAPPAKVSASVGRAMQDARMELKLSQKDVAQKVNEKPSVLSDYESGKAIPNPQILGKLERVLGVKLRGSDIGKKLETKKSSA</sequence>
<dbReference type="Pfam" id="PF01381">
    <property type="entry name" value="HTH_3"/>
    <property type="match status" value="1"/>
</dbReference>
<evidence type="ECO:0000256" key="6">
    <source>
        <dbReference type="SAM" id="MobiDB-lite"/>
    </source>
</evidence>
<keyword evidence="3" id="KW-0238">DNA-binding</keyword>
<dbReference type="PANTHER" id="PTHR10245">
    <property type="entry name" value="ENDOTHELIAL DIFFERENTIATION-RELATED FACTOR 1 MULTIPROTEIN BRIDGING FACTOR 1"/>
    <property type="match status" value="1"/>
</dbReference>
<evidence type="ECO:0000256" key="5">
    <source>
        <dbReference type="ARBA" id="ARBA00035107"/>
    </source>
</evidence>
<dbReference type="SUPFAM" id="SSF47413">
    <property type="entry name" value="lambda repressor-like DNA-binding domains"/>
    <property type="match status" value="1"/>
</dbReference>
<accession>A0AAD2GYJ0</accession>
<dbReference type="GO" id="GO:0005634">
    <property type="term" value="C:nucleus"/>
    <property type="evidence" value="ECO:0007669"/>
    <property type="project" value="TreeGrafter"/>
</dbReference>
<dbReference type="InterPro" id="IPR013729">
    <property type="entry name" value="MBF1_N"/>
</dbReference>
<keyword evidence="2" id="KW-0805">Transcription regulation</keyword>
<dbReference type="CDD" id="cd00093">
    <property type="entry name" value="HTH_XRE"/>
    <property type="match status" value="1"/>
</dbReference>
<dbReference type="PROSITE" id="PS50943">
    <property type="entry name" value="HTH_CROC1"/>
    <property type="match status" value="1"/>
</dbReference>
<feature type="region of interest" description="Disordered" evidence="6">
    <location>
        <begin position="1"/>
        <end position="81"/>
    </location>
</feature>
<dbReference type="Pfam" id="PF08523">
    <property type="entry name" value="MBF1"/>
    <property type="match status" value="1"/>
</dbReference>
<feature type="compositionally biased region" description="Polar residues" evidence="6">
    <location>
        <begin position="36"/>
        <end position="59"/>
    </location>
</feature>
<keyword evidence="9" id="KW-1185">Reference proteome</keyword>
<dbReference type="GO" id="GO:0003677">
    <property type="term" value="F:DNA binding"/>
    <property type="evidence" value="ECO:0007669"/>
    <property type="project" value="UniProtKB-KW"/>
</dbReference>
<protein>
    <recommendedName>
        <fullName evidence="7">HTH cro/C1-type domain-containing protein</fullName>
    </recommendedName>
</protein>
<evidence type="ECO:0000256" key="1">
    <source>
        <dbReference type="ARBA" id="ARBA00009802"/>
    </source>
</evidence>
<dbReference type="InterPro" id="IPR010982">
    <property type="entry name" value="Lambda_DNA-bd_dom_sf"/>
</dbReference>
<keyword evidence="4" id="KW-0804">Transcription</keyword>
<dbReference type="PANTHER" id="PTHR10245:SF15">
    <property type="entry name" value="ENDOTHELIAL DIFFERENTIATION-RELATED FACTOR 1"/>
    <property type="match status" value="1"/>
</dbReference>
<gene>
    <name evidence="8" type="ORF">MYCIT1_LOCUS5146</name>
</gene>
<name>A0AAD2GYJ0_9AGAR</name>
<reference evidence="8" key="1">
    <citation type="submission" date="2023-11" db="EMBL/GenBank/DDBJ databases">
        <authorList>
            <person name="De Vega J J."/>
            <person name="De Vega J J."/>
        </authorList>
    </citation>
    <scope>NUCLEOTIDE SEQUENCE</scope>
</reference>
<organism evidence="8 9">
    <name type="scientific">Mycena citricolor</name>
    <dbReference type="NCBI Taxonomy" id="2018698"/>
    <lineage>
        <taxon>Eukaryota</taxon>
        <taxon>Fungi</taxon>
        <taxon>Dikarya</taxon>
        <taxon>Basidiomycota</taxon>
        <taxon>Agaricomycotina</taxon>
        <taxon>Agaricomycetes</taxon>
        <taxon>Agaricomycetidae</taxon>
        <taxon>Agaricales</taxon>
        <taxon>Marasmiineae</taxon>
        <taxon>Mycenaceae</taxon>
        <taxon>Mycena</taxon>
    </lineage>
</organism>
<dbReference type="AlphaFoldDB" id="A0AAD2GYJ0"/>
<comment type="similarity">
    <text evidence="1">Belongs to the MBF1 family.</text>
</comment>
<evidence type="ECO:0000259" key="7">
    <source>
        <dbReference type="PROSITE" id="PS50943"/>
    </source>
</evidence>
<evidence type="ECO:0000313" key="9">
    <source>
        <dbReference type="Proteomes" id="UP001295794"/>
    </source>
</evidence>
<dbReference type="Gene3D" id="1.10.260.40">
    <property type="entry name" value="lambda repressor-like DNA-binding domains"/>
    <property type="match status" value="1"/>
</dbReference>
<feature type="region of interest" description="Disordered" evidence="6">
    <location>
        <begin position="134"/>
        <end position="156"/>
    </location>
</feature>
<dbReference type="SMART" id="SM00530">
    <property type="entry name" value="HTH_XRE"/>
    <property type="match status" value="1"/>
</dbReference>
<dbReference type="FunFam" id="1.10.260.40:FF:000018">
    <property type="entry name" value="Multiprotein bridging factor 1"/>
    <property type="match status" value="1"/>
</dbReference>
<feature type="compositionally biased region" description="Polar residues" evidence="6">
    <location>
        <begin position="1"/>
        <end position="11"/>
    </location>
</feature>
<proteinExistence type="inferred from homology"/>